<accession>A0ABT1EGB0</accession>
<name>A0ABT1EGB0_9FIRM</name>
<dbReference type="EMBL" id="JAMZFV010000005">
    <property type="protein sequence ID" value="MCP1109728.1"/>
    <property type="molecule type" value="Genomic_DNA"/>
</dbReference>
<dbReference type="Proteomes" id="UP001523565">
    <property type="component" value="Unassembled WGS sequence"/>
</dbReference>
<gene>
    <name evidence="2" type="ORF">NK118_05610</name>
</gene>
<reference evidence="2 3" key="1">
    <citation type="journal article" date="2022" name="Genome Biol. Evol.">
        <title>Host diet, physiology and behaviors set the stage for Lachnospiraceae cladogenesis.</title>
        <authorList>
            <person name="Vera-Ponce De Leon A."/>
            <person name="Schneider M."/>
            <person name="Jahnes B.C."/>
            <person name="Sadowski V."/>
            <person name="Camuy-Velez L.A."/>
            <person name="Duan J."/>
            <person name="Sabree Z.L."/>
        </authorList>
    </citation>
    <scope>NUCLEOTIDE SEQUENCE [LARGE SCALE GENOMIC DNA]</scope>
    <source>
        <strain evidence="2 3">PAL227</strain>
    </source>
</reference>
<evidence type="ECO:0000259" key="1">
    <source>
        <dbReference type="Pfam" id="PF21757"/>
    </source>
</evidence>
<feature type="domain" description="DUF6870" evidence="1">
    <location>
        <begin position="9"/>
        <end position="78"/>
    </location>
</feature>
<dbReference type="RefSeq" id="WP_262068601.1">
    <property type="nucleotide sequence ID" value="NZ_JAMXOC010000005.1"/>
</dbReference>
<evidence type="ECO:0000313" key="3">
    <source>
        <dbReference type="Proteomes" id="UP001523565"/>
    </source>
</evidence>
<protein>
    <recommendedName>
        <fullName evidence="1">DUF6870 domain-containing protein</fullName>
    </recommendedName>
</protein>
<organism evidence="2 3">
    <name type="scientific">Ohessyouella blattaphilus</name>
    <dbReference type="NCBI Taxonomy" id="2949333"/>
    <lineage>
        <taxon>Bacteria</taxon>
        <taxon>Bacillati</taxon>
        <taxon>Bacillota</taxon>
        <taxon>Clostridia</taxon>
        <taxon>Lachnospirales</taxon>
        <taxon>Lachnospiraceae</taxon>
        <taxon>Ohessyouella</taxon>
    </lineage>
</organism>
<dbReference type="Pfam" id="PF21757">
    <property type="entry name" value="DUF6870"/>
    <property type="match status" value="1"/>
</dbReference>
<proteinExistence type="predicted"/>
<sequence>MRGMTLEEMKNVDIRTVDPAELVDIRDVKVSPEQSREARIMDFVAQVKNPYCFKVGKVAVKVSYADSGPTLDDRLESLMARA</sequence>
<dbReference type="InterPro" id="IPR049222">
    <property type="entry name" value="DUF6870"/>
</dbReference>
<evidence type="ECO:0000313" key="2">
    <source>
        <dbReference type="EMBL" id="MCP1109728.1"/>
    </source>
</evidence>
<keyword evidence="3" id="KW-1185">Reference proteome</keyword>
<comment type="caution">
    <text evidence="2">The sequence shown here is derived from an EMBL/GenBank/DDBJ whole genome shotgun (WGS) entry which is preliminary data.</text>
</comment>